<feature type="repeat" description="ANK" evidence="3">
    <location>
        <begin position="551"/>
        <end position="583"/>
    </location>
</feature>
<feature type="repeat" description="ANK" evidence="3">
    <location>
        <begin position="449"/>
        <end position="481"/>
    </location>
</feature>
<name>A0A267F4Q9_9PLAT</name>
<dbReference type="SMART" id="SM00248">
    <property type="entry name" value="ANK"/>
    <property type="match status" value="15"/>
</dbReference>
<feature type="repeat" description="ANK" evidence="3">
    <location>
        <begin position="380"/>
        <end position="412"/>
    </location>
</feature>
<protein>
    <submittedName>
        <fullName evidence="4">Uncharacterized protein</fullName>
    </submittedName>
</protein>
<comment type="caution">
    <text evidence="4">The sequence shown here is derived from an EMBL/GenBank/DDBJ whole genome shotgun (WGS) entry which is preliminary data.</text>
</comment>
<dbReference type="STRING" id="282301.A0A267F4Q9"/>
<accession>A0A267F4Q9</accession>
<dbReference type="Gene3D" id="1.25.40.20">
    <property type="entry name" value="Ankyrin repeat-containing domain"/>
    <property type="match status" value="6"/>
</dbReference>
<dbReference type="InterPro" id="IPR036770">
    <property type="entry name" value="Ankyrin_rpt-contain_sf"/>
</dbReference>
<dbReference type="PROSITE" id="PS50088">
    <property type="entry name" value="ANK_REPEAT"/>
    <property type="match status" value="12"/>
</dbReference>
<dbReference type="SUPFAM" id="SSF48403">
    <property type="entry name" value="Ankyrin repeat"/>
    <property type="match status" value="2"/>
</dbReference>
<feature type="repeat" description="ANK" evidence="3">
    <location>
        <begin position="200"/>
        <end position="232"/>
    </location>
</feature>
<dbReference type="OrthoDB" id="448455at2759"/>
<dbReference type="InterPro" id="IPR002110">
    <property type="entry name" value="Ankyrin_rpt"/>
</dbReference>
<feature type="repeat" description="ANK" evidence="3">
    <location>
        <begin position="584"/>
        <end position="617"/>
    </location>
</feature>
<feature type="repeat" description="ANK" evidence="3">
    <location>
        <begin position="482"/>
        <end position="514"/>
    </location>
</feature>
<evidence type="ECO:0000313" key="5">
    <source>
        <dbReference type="Proteomes" id="UP000215902"/>
    </source>
</evidence>
<feature type="repeat" description="ANK" evidence="3">
    <location>
        <begin position="133"/>
        <end position="166"/>
    </location>
</feature>
<reference evidence="4 5" key="1">
    <citation type="submission" date="2017-06" db="EMBL/GenBank/DDBJ databases">
        <title>A platform for efficient transgenesis in Macrostomum lignano, a flatworm model organism for stem cell research.</title>
        <authorList>
            <person name="Berezikov E."/>
        </authorList>
    </citation>
    <scope>NUCLEOTIDE SEQUENCE [LARGE SCALE GENOMIC DNA]</scope>
    <source>
        <strain evidence="4">DV1</strain>
        <tissue evidence="4">Whole organism</tissue>
    </source>
</reference>
<feature type="repeat" description="ANK" evidence="3">
    <location>
        <begin position="167"/>
        <end position="199"/>
    </location>
</feature>
<dbReference type="Proteomes" id="UP000215902">
    <property type="component" value="Unassembled WGS sequence"/>
</dbReference>
<dbReference type="EMBL" id="NIVC01001372">
    <property type="protein sequence ID" value="PAA68758.1"/>
    <property type="molecule type" value="Genomic_DNA"/>
</dbReference>
<dbReference type="PRINTS" id="PR01415">
    <property type="entry name" value="ANKYRIN"/>
</dbReference>
<keyword evidence="5" id="KW-1185">Reference proteome</keyword>
<evidence type="ECO:0000256" key="1">
    <source>
        <dbReference type="ARBA" id="ARBA00022737"/>
    </source>
</evidence>
<sequence length="690" mass="76404">MSKSQVRPSGSGSNQLRTVQLPLQPHHLEKITSQLQNPLASTSAANLNSNVVIDVQQQVANLYPWEMTKHFHHAVREGDAQFVRAAVLAKPSLIDSLDERLACALSYAIKYRRLEVLQLLIRKGAALNLRGQEGTRPIHAAATFNVEEAMQLLLRQKGIKIDVTDDKGQTALHVACRRSHVQIARLLLEFGADVLKQEKDGVSALHQPARNGSLELCELLLSSGANVDTTDNNGLTPVMVASIEGRLPILKRLLQHSTEKNEKARGSQAGKMLLLELRDNDGSTALHHATQNRQVEILAHLLEAGANANAKRNDGNTPLHIAASLGYQDVVEILLSNGANPCALDKKKRTPLHECGLNNQSEIARQLIIKGAAVDAADADFMSPLHWACKRGHRPVADVLLEFRARLDGHDVGMRTPLHWAVIEDNDGIVERLLEAPGVETVLNKQDMFDKTPLHYATERGCTGLARRLVGSGADCTVVDGDERRPAHVAAKAGHLDCLRLLIEATAGLSVHHRDLDERTMVLLAAEEGRFEAFHFLCVECGADFSAKDDVGRNSLMLAVAKSHYEIAKFLLDRDIDINATDVNKNTALHYAAKEDSTGRCVRLLLEYSAPISENNSSETAVDFAIFVSNREALEIFFSEQYWSWTMAYRRENGRTHMDKLIEHSLEFATVFQFYFTQSTSQPFCSQMYF</sequence>
<organism evidence="4 5">
    <name type="scientific">Macrostomum lignano</name>
    <dbReference type="NCBI Taxonomy" id="282301"/>
    <lineage>
        <taxon>Eukaryota</taxon>
        <taxon>Metazoa</taxon>
        <taxon>Spiralia</taxon>
        <taxon>Lophotrochozoa</taxon>
        <taxon>Platyhelminthes</taxon>
        <taxon>Rhabditophora</taxon>
        <taxon>Macrostomorpha</taxon>
        <taxon>Macrostomida</taxon>
        <taxon>Macrostomidae</taxon>
        <taxon>Macrostomum</taxon>
    </lineage>
</organism>
<dbReference type="PANTHER" id="PTHR24161">
    <property type="entry name" value="ANK_REP_REGION DOMAIN-CONTAINING PROTEIN-RELATED"/>
    <property type="match status" value="1"/>
</dbReference>
<dbReference type="Pfam" id="PF12796">
    <property type="entry name" value="Ank_2"/>
    <property type="match status" value="4"/>
</dbReference>
<feature type="repeat" description="ANK" evidence="3">
    <location>
        <begin position="314"/>
        <end position="346"/>
    </location>
</feature>
<dbReference type="PROSITE" id="PS50297">
    <property type="entry name" value="ANK_REP_REGION"/>
    <property type="match status" value="8"/>
</dbReference>
<proteinExistence type="predicted"/>
<keyword evidence="2 3" id="KW-0040">ANK repeat</keyword>
<feature type="repeat" description="ANK" evidence="3">
    <location>
        <begin position="233"/>
        <end position="265"/>
    </location>
</feature>
<dbReference type="AlphaFoldDB" id="A0A267F4Q9"/>
<dbReference type="PANTHER" id="PTHR24161:SF124">
    <property type="entry name" value="TRANSIENT RECEPTOR POTENTIAL CHANNEL PYREXIA"/>
    <property type="match status" value="1"/>
</dbReference>
<evidence type="ECO:0000256" key="3">
    <source>
        <dbReference type="PROSITE-ProRule" id="PRU00023"/>
    </source>
</evidence>
<keyword evidence="1" id="KW-0677">Repeat</keyword>
<dbReference type="Pfam" id="PF00023">
    <property type="entry name" value="Ank"/>
    <property type="match status" value="2"/>
</dbReference>
<evidence type="ECO:0000256" key="2">
    <source>
        <dbReference type="ARBA" id="ARBA00023043"/>
    </source>
</evidence>
<feature type="repeat" description="ANK" evidence="3">
    <location>
        <begin position="281"/>
        <end position="313"/>
    </location>
</feature>
<gene>
    <name evidence="4" type="ORF">BOX15_Mlig032910g1</name>
</gene>
<feature type="repeat" description="ANK" evidence="3">
    <location>
        <begin position="347"/>
        <end position="379"/>
    </location>
</feature>
<evidence type="ECO:0000313" key="4">
    <source>
        <dbReference type="EMBL" id="PAA68758.1"/>
    </source>
</evidence>